<evidence type="ECO:0000256" key="1">
    <source>
        <dbReference type="SAM" id="MobiDB-lite"/>
    </source>
</evidence>
<feature type="compositionally biased region" description="Polar residues" evidence="1">
    <location>
        <begin position="3235"/>
        <end position="3246"/>
    </location>
</feature>
<evidence type="ECO:0000259" key="4">
    <source>
        <dbReference type="Pfam" id="PF24346"/>
    </source>
</evidence>
<dbReference type="SUPFAM" id="SSF103647">
    <property type="entry name" value="TSP type-3 repeat"/>
    <property type="match status" value="1"/>
</dbReference>
<sequence length="4895" mass="497615">MKKTTFQIFRKKNNFSKVFSLLVLLISSLLLNAKVTPPTSHVNDAFIFNPLSKTGHILSKKLSTSPLTVTNLDLNGALAGVNNSVIANVGFIVQTVSSGVSVITTSGTVTSAKITFSVNSNGAPAGVPNVNERAYIYDSAGVLVNFYTINTVSALVLNAVYGSNNFRITHTATGVFDITDQGGLPINQANLQLLLRNFRYVHAGGTVTEGARYMVVSVTDPNNTLTAYSNITVLRPPVSVDDVNNVVANATTPVTGNLLSNDTDLTPGDVLSLSKVYGASVIPGFSYNSTYGKITAQSNGNYSYLVDVNNSAVSGLKSGASITDVISYEVTDLSGSVDYGYLTVTITGVDEPPVATDNLKTIKVGTTNTAIGNIIYDDDGFGVDKGDRPLAQLIWENQFTSNETIDGKSKLINGVNVSFVKTDTGAVGTALNQTVNYGTNGGHTGYLLFQSDPSINPAPNNTLTINFDKPVTSLFFSISDIDYSQGTSWQDLMRVKGSYNGSNVAYDYNANGSVVVLGNDTFYGTGSVPANDAHGNVSFYFKTPVTQVVLDYNYGPQVTDADPLSQIAGLTDLNWQDSDVPRIYEVNGVTANVGVQIATTYGFITVNGDGSYSYQVNLTNPTVAALVGSNTLTDVIPYTLIDSKDNAGNVANANLRIVINGASDIDNDGVGDYKDLDDDNDGILDTDECIFTDKQATRVGSGNINNPQTYQFVATPATTVTISTDTGEFLSGAFSRFGFNETTTGNGTYTITFGDEVSDINLLPDSVGTTSSGNLNTATAGIDFEGQALFGNFSATLTDGTVMSNLAVSISVFIGGNPELVGQTVIGGKTYITDLTANTTQASGTISFPSLIGKNVKSLTFDSIGDGIGPVLWLGIKASRCLDTDKDGNPDYLDLDSDNDGCSDSNEYYNNTTSAATGQQFGQTGGAVAPVKTDGTVNLAAATYTSTTAANVTSATKITSTTNPTNVSVAAGGSTTFSITSTAANATTYSSGVPIYTLPPATDSSSSLNYKWQINTGSSWVDVAMGGTNPTYSNATPNTLAISGIVTAMSGYQYRVITTHSNNVCETITSAAATLCVIPTITTATSATAVCYNASAQNTTLSYSASTSSPVSYSISWNASPSNSFVAVTDAAMPASSPFTIAVPAGATAGTYTGTITVKNAAGCTSAGTNFTVVVDPATVSGTVGTSTSVCTGTNSTTLTLSGHTGNVVRWESSLDNFATAGTTIANTTISLTATNLSATTSYRAVVKSGSCLSANAIAATITVNALPFVPTFSGATAVCYSTSAQNTSLGYGTTSSGSPTTYSISWNASPTNSFVAVTDAAMPSTSPFTIAIPAGAAAGLYTGTITVKNANGCVSANRTFTVRVNDLPTITTSTATTAVCYSGSTQTTPLSYSATTGTPTTYSITWAATPANSFATVTNATLPTSPILITVPSGTAAGTYTGTITVKNASNCVSTGTTFTVAVNATPSIITTGVANPVCYSATAQNSTLAYSATTGSPSTYSIVWNTNPSNSFAAVTDATMPATSPISIAVPAGAAAGVYGGTLILKSANGCATNGTTFTLKVDACLDTDKDGILDTVDLDDDNDGILDTAENSCRTGDKIVWSDTTTGSLSNSFVAGTTTSITATVTSTATSSATTGPLYLDGSSNQNIDIGAMGGSGAVTGNVTTITFPTLVTINEFNVRSIAVANGSSTIAPSYDETQIIEFYNGSNRVYFQGTLFKVIPGTFYKHPYYVGLDEAYAAQGPYYNPITGVAYPGDVTSGLTNALESSYTFVIDTPIDKIVVKQSALAKHANVGLKITNVCTGALDTDKDGIPDYLDIDSDNDGCSDANEAYSSTTTDSNGDGTYGAVVGSAQVNANGLVTAAGSDATGTGYTTTPSTNVLEASKIEFTTQPANKAVLAGATTTFTVAANTKTTTTYSGTAPNTTPNYGSSTASIVGMAYQWQVDTGIGFSNVTDGGVYSGVTTGTLTITGATAAMNYYKYRAIATNPKNVCASVSSTMAVLTILKDTDNDGVADVSDLDDDNDGIADESECPGSQLDQVVGNYSNNNGSLTTPGGSDDLKDGTYIASNNGQSIGTGITNQFASAYGLGTSMQINGANQTTLAGAITDSDYVQWQFTTGNFVNATTLGSFGYSHWINDTTKNAIAGNFNYAIYVSDDNFATSSVLYSTRQYGDTTNADTYLTANAVFGTLNLNVIRTTNPTNQIALAPNKAYTLRMYVFGDSDADGIIIVDDNRVGIVVACDLDKDGTPDYLDTDSDNDGCSDANESYGSSTADSNGDGTYGDVVGAAQVNSNGLVTAAGVNGTGTAYTATPSANVKEATLIEVTTQPTNKNIIVGANTTFTVAGATKSTSAFTGTAPNTVPDYSASTAAIAGMKYQWQVDTGSGFSNFSDGGVYSGVTTGTLTITGATAAMNGYKYRASVTNSKNVCTTVQSNSGILSVNTPPVATLTASPSIVNDGTAKAVAALTGSDADGTIDTAKYIVTTLPLPAEGILYLADGVTPVLVDTALSATDAAGLTFVPAAGFTGNATFAYTATDNDKAVDATASTVTIPVTNVPPTTKDKTSGSLVKNDTPQSLPGLEGDDSDGSVVGYVVKTLPLPASGILYLADRTTAVTVGQELTPAQAAGLTFAPKSNFTGEAASFKVSAKDNGGLESTDPATVNIVMANTPPVATLTASPSIVNDGTAKAVAALTGTDIDGTIASYRVTSLPIASQGVLYLADGTTPVTTAMVLTPTQAAGLKFVPAAGFTGNATFAYTATDDNAAVSTPSTVTIPVTNVPPTTEDKTSGILVKNGNAQSLPALAGADSDGSVVGYVVKTLPLPASGILYLADRTTAVTVGQELTLAQAAGLTFAPKANFTGEAASFRVSAKDNGGLESTDPATVNIVMANTPPVATLTASPSIVNDGTAKAVAALTGTDADGTIASYRVTILPIASQGVLYLADGITPVTTAMVLTPSQAAGLKFVPAAGFTGNATFAYTATDDNAAVSTPSTVTIPVTNVPPTTKDKTSGSLDKNDTPQSLPGLEGDDSDGSVVGYVVKTLPLPASGILYLADRTTAVTVGQELTPAQAAGLTFAPKSNFTGEAASFKVSAKDNGGLESTDPATVNIVMANTPPVATLTASPSIVNDGTAKAVAALTGSDADGTIDTAKYIVTTLPLPAEGILYLADGVTPVLVDTALSATDAAGLTFVPAAGFTGNATFAYTATDNDKAVDATASTVTIPVTNVPPTTKDKTSGSLVKNDTPQSLPGLEGDDSDGSVVGYVVKTLPLPASGILYLADRTTAVTVGQELTPAQAAGLTFAPKSNFTGEAASFKVSAKDNGGLESTDPATVNIVMANTPPVATLTASPSIVNDGTAKAVAALTGTDIDGTIASYRVTSLPIASQGVLYLADGTTPVTTAMVLTPTQAAGLKFVPAAGFTGNATFAYTATDDNAAVSTPSTVTIPVTNVPPTTEDKTSGILVKNGNAQSLPALAGADSDGSVVGYVVKTLPLPASGILYLADRTTAVTVGQELTLAQAAGLTFAPKANFTGEAASFRVSAKDNGGLESTDPATVNIVMANTPPVATLTASPSIVNDGTAKAVAALTGTDADGTIASYRVTILPIASQGVLYLADGITPVTTAMVLTPSQAAGLKFIPAAGFTGNATFAYTATDDNALASTPSTVTIPVTNVPPTTENKTSDSLVKNGTAQSLPALEGADSDGSVVGYVVKTLPVAASGILYLADGTTAVTVGQELTPAQAAGLTFAPKSDFTGEAASFTVSAKDNGGLQDLSPATVNIVMANTPPVATLTASPSIVNDGTAKAVAALTGSDADGTIVSYRVTSLPIASQGVLYLADGVTPVTTAMVLTPTQAAGLKFVPAAGFTGNATFAYTATDDNAAVSTPSTVTIPVTNVPPTTEDKTSGILVKNGNAQSLPALAGADSDGSVVGYVVKTLPLPASGILYLADRTTAVTVGQELTLAQAAGLTFAPKANFTGEAASFTVSAKDNGGLQDLSPATVSIVMANTPPVATLTASPSIVNDGTAKAVAALTGSDADGTIASYRVTSLPIASQGVLYLADGVTPVTPAMVLTPSQAAGLKFVPAAGFTGNATFAYTATDDNAAVSTPSTVTIPVTNVPPTTEDKTSGILVKNGTAQSLPGLAGADSDGSVVGYVVKTLPLPASGILYLADGTTAVTVGQELTLAQAAGLTFAPKVDFAGEAASFTVSAKDNGGLQDLSPATVSIVMANTPPVATLTASPSIVNDGTAKAVAALTGSDADGTIASYRVTSLPIASQGVLYLADGFTPVTPAMVLTPSQAAGLKFVPAAGFTGNATFAYTATDDNAAVSTPSTVTIPVTNVPPTTEDKTSGSLVKNGTAQSLPGLAGADSDGSVVGYVVKTLPLPASGILYLADGTTAVTIGQELTPAQAAGLTFAPKSDFTGEAASFRVSAKDNGGLESTDPAIVNIVMANTPPVATLTASPSIVNDGTAKAVATLTGTDADGTIASYRVTSLPIASQGVLYLADGVTPVTIAMVLTPTQAAGLKFVPTAGFTGNATFAYTTTDDNAAVSTPSTVTIPVTNVPPTTTDSVSDVLFKNGLPQAIAPFRGNDVDGTVVSYTIKSIPNPLAGVLTLNGIPLVVGQVITLAQNGQIKFTPSLTYTSDVASFTIAANDNGGLTDLSPATISIGIEERSSISIIKTAVFTDNIYADGFAQAGEIIRYSFEIKNTGDVPLYNVTVSDLLPGIKLFGSPIAVLNPGSVNTTAYYAEYPLTQVDINKGTVVNQAVVEGTTPRGLKVTDKSDNSNVIGDEPTVLGIAGCVIEPLTGVSPNGDGDNDIFYIRGLECYPDNTVEIYNRWGVLVFERTNYNNSDRAFKGISEGRVTISRGSDLPEGTYYYILNYKDSESNGHQKAGYLYINR</sequence>
<dbReference type="EMBL" id="CP020918">
    <property type="protein sequence ID" value="AWG21142.1"/>
    <property type="molecule type" value="Genomic_DNA"/>
</dbReference>
<feature type="domain" description="RapA2 cadherin-like" evidence="3">
    <location>
        <begin position="234"/>
        <end position="304"/>
    </location>
</feature>
<dbReference type="Pfam" id="PF17803">
    <property type="entry name" value="Cadherin_4"/>
    <property type="match status" value="1"/>
</dbReference>
<keyword evidence="6" id="KW-1185">Reference proteome</keyword>
<dbReference type="Pfam" id="PF24346">
    <property type="entry name" value="DUF7507"/>
    <property type="match status" value="1"/>
</dbReference>
<protein>
    <submittedName>
        <fullName evidence="5">Uncharacterized protein</fullName>
    </submittedName>
</protein>
<feature type="compositionally biased region" description="Polar residues" evidence="1">
    <location>
        <begin position="2566"/>
        <end position="2577"/>
    </location>
</feature>
<feature type="region of interest" description="Disordered" evidence="1">
    <location>
        <begin position="2251"/>
        <end position="2278"/>
    </location>
</feature>
<dbReference type="RefSeq" id="WP_108740093.1">
    <property type="nucleotide sequence ID" value="NZ_CP020918.1"/>
</dbReference>
<feature type="region of interest" description="Disordered" evidence="1">
    <location>
        <begin position="3226"/>
        <end position="3253"/>
    </location>
</feature>
<dbReference type="NCBIfam" id="TIGR01965">
    <property type="entry name" value="VCBS_repeat"/>
    <property type="match status" value="2"/>
</dbReference>
<feature type="domain" description="DUF7507" evidence="4">
    <location>
        <begin position="4670"/>
        <end position="4775"/>
    </location>
</feature>
<keyword evidence="2" id="KW-0732">Signal</keyword>
<dbReference type="Pfam" id="PF13585">
    <property type="entry name" value="CHU_C"/>
    <property type="match status" value="1"/>
</dbReference>
<dbReference type="Gene3D" id="4.10.1080.10">
    <property type="entry name" value="TSP type-3 repeat"/>
    <property type="match status" value="2"/>
</dbReference>
<feature type="compositionally biased region" description="Basic and acidic residues" evidence="1">
    <location>
        <begin position="3005"/>
        <end position="3017"/>
    </location>
</feature>
<feature type="compositionally biased region" description="Polar residues" evidence="1">
    <location>
        <begin position="2266"/>
        <end position="2278"/>
    </location>
</feature>
<accession>A0A2S1LBM9</accession>
<evidence type="ECO:0000259" key="3">
    <source>
        <dbReference type="Pfam" id="PF17803"/>
    </source>
</evidence>
<evidence type="ECO:0000313" key="6">
    <source>
        <dbReference type="Proteomes" id="UP000244527"/>
    </source>
</evidence>
<reference evidence="5 6" key="1">
    <citation type="submission" date="2017-04" db="EMBL/GenBank/DDBJ databases">
        <title>Compelte genome sequence of WV33.</title>
        <authorList>
            <person name="Lee P.C."/>
        </authorList>
    </citation>
    <scope>NUCLEOTIDE SEQUENCE [LARGE SCALE GENOMIC DNA]</scope>
    <source>
        <strain evidence="5 6">WV33</strain>
    </source>
</reference>
<proteinExistence type="predicted"/>
<feature type="region of interest" description="Disordered" evidence="1">
    <location>
        <begin position="2998"/>
        <end position="3029"/>
    </location>
</feature>
<dbReference type="OrthoDB" id="9805017at2"/>
<dbReference type="Proteomes" id="UP000244527">
    <property type="component" value="Chromosome"/>
</dbReference>
<name>A0A2S1LBM9_9FLAO</name>
<feature type="region of interest" description="Disordered" evidence="1">
    <location>
        <begin position="2557"/>
        <end position="2584"/>
    </location>
</feature>
<dbReference type="InterPro" id="IPR055354">
    <property type="entry name" value="DUF7507"/>
</dbReference>
<feature type="signal peptide" evidence="2">
    <location>
        <begin position="1"/>
        <end position="33"/>
    </location>
</feature>
<dbReference type="InterPro" id="IPR010221">
    <property type="entry name" value="VCBS_dom"/>
</dbReference>
<feature type="chain" id="PRO_5015640864" evidence="2">
    <location>
        <begin position="34"/>
        <end position="4895"/>
    </location>
</feature>
<dbReference type="InterPro" id="IPR028974">
    <property type="entry name" value="TSP_type-3_rpt"/>
</dbReference>
<gene>
    <name evidence="5" type="ORF">FFWV33_06140</name>
</gene>
<evidence type="ECO:0000256" key="2">
    <source>
        <dbReference type="SAM" id="SignalP"/>
    </source>
</evidence>
<dbReference type="InterPro" id="IPR040853">
    <property type="entry name" value="RapA2_cadherin-like"/>
</dbReference>
<organism evidence="5 6">
    <name type="scientific">Flavobacterium faecale</name>
    <dbReference type="NCBI Taxonomy" id="1355330"/>
    <lineage>
        <taxon>Bacteria</taxon>
        <taxon>Pseudomonadati</taxon>
        <taxon>Bacteroidota</taxon>
        <taxon>Flavobacteriia</taxon>
        <taxon>Flavobacteriales</taxon>
        <taxon>Flavobacteriaceae</taxon>
        <taxon>Flavobacterium</taxon>
    </lineage>
</organism>
<evidence type="ECO:0000313" key="5">
    <source>
        <dbReference type="EMBL" id="AWG21142.1"/>
    </source>
</evidence>
<dbReference type="GO" id="GO:0005509">
    <property type="term" value="F:calcium ion binding"/>
    <property type="evidence" value="ECO:0007669"/>
    <property type="project" value="InterPro"/>
</dbReference>
<dbReference type="KEGG" id="ffa:FFWV33_06140"/>